<dbReference type="EMBL" id="JACHWR010000001">
    <property type="protein sequence ID" value="MBB3041031.1"/>
    <property type="molecule type" value="Genomic_DNA"/>
</dbReference>
<reference evidence="1 2" key="1">
    <citation type="submission" date="2020-08" db="EMBL/GenBank/DDBJ databases">
        <title>Sequencing the genomes of 1000 actinobacteria strains.</title>
        <authorList>
            <person name="Klenk H.-P."/>
        </authorList>
    </citation>
    <scope>NUCLEOTIDE SEQUENCE [LARGE SCALE GENOMIC DNA]</scope>
    <source>
        <strain evidence="1 2">DSM 105498</strain>
    </source>
</reference>
<accession>A0A7W4VSL5</accession>
<protein>
    <submittedName>
        <fullName evidence="1">Putative phage protein gp47/JayE</fullName>
    </submittedName>
</protein>
<dbReference type="AlphaFoldDB" id="A0A7W4VSL5"/>
<name>A0A7W4VSL5_9ACTN</name>
<organism evidence="1 2">
    <name type="scientific">Nocardioides soli</name>
    <dbReference type="NCBI Taxonomy" id="1036020"/>
    <lineage>
        <taxon>Bacteria</taxon>
        <taxon>Bacillati</taxon>
        <taxon>Actinomycetota</taxon>
        <taxon>Actinomycetes</taxon>
        <taxon>Propionibacteriales</taxon>
        <taxon>Nocardioidaceae</taxon>
        <taxon>Nocardioides</taxon>
    </lineage>
</organism>
<evidence type="ECO:0000313" key="2">
    <source>
        <dbReference type="Proteomes" id="UP000589626"/>
    </source>
</evidence>
<dbReference type="Proteomes" id="UP000589626">
    <property type="component" value="Unassembled WGS sequence"/>
</dbReference>
<proteinExistence type="predicted"/>
<keyword evidence="2" id="KW-1185">Reference proteome</keyword>
<gene>
    <name evidence="1" type="ORF">FHU40_000832</name>
</gene>
<comment type="caution">
    <text evidence="1">The sequence shown here is derived from an EMBL/GenBank/DDBJ whole genome shotgun (WGS) entry which is preliminary data.</text>
</comment>
<sequence>MAWEPPELPEDQDEVIGRILDNLQDRMDGWAPYDGQPEVALAQEIGRETVVVNARMRDQIEYAVAGIGSTVFDVPYALATTAAISVQLTVTGTGVVVPDGFMVTGTNPVGEDVNFVLLEPVTAATTTPVVTMHAADAGSAGNGVPVGPLSIITATSTVITASAVTASAGGSDDELRDTYLDRLVSRLSVLRPGGVLAADMAALARTVPGVTRALGIDNYDALSEAIDAEKTVSVFVIDNVGAPVSVGVKADVQDALEAVREPGFVIYVEDPTYTAVDVVYDVVADAGADPGEVAAAIEAAVLAYLDPATWGTTVDDDTTWQAAGIVRLFDVAATIGRVPGVAAIVSVTLNGAAADAVLAGPAALPAPADAVDPTTVAGTVS</sequence>
<evidence type="ECO:0000313" key="1">
    <source>
        <dbReference type="EMBL" id="MBB3041031.1"/>
    </source>
</evidence>
<dbReference type="RefSeq" id="WP_183590985.1">
    <property type="nucleotide sequence ID" value="NZ_JACHWR010000001.1"/>
</dbReference>